<comment type="caution">
    <text evidence="2">The sequence shown here is derived from an EMBL/GenBank/DDBJ whole genome shotgun (WGS) entry which is preliminary data.</text>
</comment>
<sequence length="145" mass="16378">MKPKSIRAAIQMMLPEVEEMLSLGVSREEVFKAVSERFGLENVNVRSFDTALYRARQNRAKHATPDSVSVLHNTESAGASEQLKKTVLHNTEKPAKSEQVKKDVLRNTQDATEGDKKKQPPGIIGKEFFDEAKAEFDPNEFIKKY</sequence>
<feature type="compositionally biased region" description="Basic and acidic residues" evidence="1">
    <location>
        <begin position="90"/>
        <end position="105"/>
    </location>
</feature>
<name>A0A5U3BXB3_SALER</name>
<feature type="compositionally biased region" description="Polar residues" evidence="1">
    <location>
        <begin position="66"/>
        <end position="79"/>
    </location>
</feature>
<feature type="region of interest" description="Disordered" evidence="1">
    <location>
        <begin position="59"/>
        <end position="123"/>
    </location>
</feature>
<dbReference type="NCBIfam" id="NF041290">
    <property type="entry name" value="StbA_2"/>
    <property type="match status" value="1"/>
</dbReference>
<evidence type="ECO:0000313" key="2">
    <source>
        <dbReference type="EMBL" id="EBP3428491.1"/>
    </source>
</evidence>
<organism evidence="2">
    <name type="scientific">Salmonella enterica</name>
    <name type="common">Salmonella choleraesuis</name>
    <dbReference type="NCBI Taxonomy" id="28901"/>
    <lineage>
        <taxon>Bacteria</taxon>
        <taxon>Pseudomonadati</taxon>
        <taxon>Pseudomonadota</taxon>
        <taxon>Gammaproteobacteria</taxon>
        <taxon>Enterobacterales</taxon>
        <taxon>Enterobacteriaceae</taxon>
        <taxon>Salmonella</taxon>
    </lineage>
</organism>
<gene>
    <name evidence="2" type="ORF">UA53_23790</name>
</gene>
<dbReference type="EMBL" id="AAGLKZ010000043">
    <property type="protein sequence ID" value="EBP3428491.1"/>
    <property type="molecule type" value="Genomic_DNA"/>
</dbReference>
<reference evidence="2" key="1">
    <citation type="submission" date="2018-07" db="EMBL/GenBank/DDBJ databases">
        <authorList>
            <consortium name="GenomeTrakr network: Whole genome sequencing for foodborne pathogen traceback"/>
        </authorList>
    </citation>
    <scope>NUCLEOTIDE SEQUENCE</scope>
    <source>
        <strain evidence="2">CFSAN028033</strain>
    </source>
</reference>
<evidence type="ECO:0000256" key="1">
    <source>
        <dbReference type="SAM" id="MobiDB-lite"/>
    </source>
</evidence>
<dbReference type="AlphaFoldDB" id="A0A5U3BXB3"/>
<proteinExistence type="predicted"/>
<dbReference type="RefSeq" id="WP_079897008.1">
    <property type="nucleotide sequence ID" value="NZ_MYLL01000063.1"/>
</dbReference>
<dbReference type="InterPro" id="IPR049925">
    <property type="entry name" value="StbA-like"/>
</dbReference>
<accession>A0A5U3BXB3</accession>
<protein>
    <submittedName>
        <fullName evidence="2">StbA</fullName>
    </submittedName>
</protein>